<feature type="region of interest" description="Disordered" evidence="1">
    <location>
        <begin position="755"/>
        <end position="775"/>
    </location>
</feature>
<feature type="compositionally biased region" description="Basic and acidic residues" evidence="1">
    <location>
        <begin position="950"/>
        <end position="1022"/>
    </location>
</feature>
<comment type="caution">
    <text evidence="2">The sequence shown here is derived from an EMBL/GenBank/DDBJ whole genome shotgun (WGS) entry which is preliminary data.</text>
</comment>
<dbReference type="Proteomes" id="UP000191500">
    <property type="component" value="Unassembled WGS sequence"/>
</dbReference>
<feature type="compositionally biased region" description="Basic and acidic residues" evidence="1">
    <location>
        <begin position="1028"/>
        <end position="1045"/>
    </location>
</feature>
<feature type="compositionally biased region" description="Basic residues" evidence="1">
    <location>
        <begin position="1063"/>
        <end position="1073"/>
    </location>
</feature>
<dbReference type="STRING" id="36646.A0A1V6UXF8"/>
<evidence type="ECO:0000313" key="3">
    <source>
        <dbReference type="Proteomes" id="UP000191500"/>
    </source>
</evidence>
<feature type="compositionally biased region" description="Basic and acidic residues" evidence="1">
    <location>
        <begin position="249"/>
        <end position="259"/>
    </location>
</feature>
<feature type="region of interest" description="Disordered" evidence="1">
    <location>
        <begin position="938"/>
        <end position="1095"/>
    </location>
</feature>
<feature type="compositionally biased region" description="Polar residues" evidence="1">
    <location>
        <begin position="880"/>
        <end position="893"/>
    </location>
</feature>
<name>A0A1V6UXF8_9EURO</name>
<feature type="region of interest" description="Disordered" evidence="1">
    <location>
        <begin position="862"/>
        <end position="894"/>
    </location>
</feature>
<dbReference type="EMBL" id="MDDG01000003">
    <property type="protein sequence ID" value="OQE43101.1"/>
    <property type="molecule type" value="Genomic_DNA"/>
</dbReference>
<feature type="compositionally biased region" description="Acidic residues" evidence="1">
    <location>
        <begin position="1086"/>
        <end position="1095"/>
    </location>
</feature>
<reference evidence="3" key="1">
    <citation type="journal article" date="2017" name="Nat. Microbiol.">
        <title>Global analysis of biosynthetic gene clusters reveals vast potential of secondary metabolite production in Penicillium species.</title>
        <authorList>
            <person name="Nielsen J.C."/>
            <person name="Grijseels S."/>
            <person name="Prigent S."/>
            <person name="Ji B."/>
            <person name="Dainat J."/>
            <person name="Nielsen K.F."/>
            <person name="Frisvad J.C."/>
            <person name="Workman M."/>
            <person name="Nielsen J."/>
        </authorList>
    </citation>
    <scope>NUCLEOTIDE SEQUENCE [LARGE SCALE GENOMIC DNA]</scope>
    <source>
        <strain evidence="3">IBT 31321</strain>
    </source>
</reference>
<feature type="region of interest" description="Disordered" evidence="1">
    <location>
        <begin position="1"/>
        <end position="26"/>
    </location>
</feature>
<proteinExistence type="predicted"/>
<evidence type="ECO:0000256" key="1">
    <source>
        <dbReference type="SAM" id="MobiDB-lite"/>
    </source>
</evidence>
<protein>
    <submittedName>
        <fullName evidence="2">Uncharacterized protein</fullName>
    </submittedName>
</protein>
<evidence type="ECO:0000313" key="2">
    <source>
        <dbReference type="EMBL" id="OQE43101.1"/>
    </source>
</evidence>
<dbReference type="AlphaFoldDB" id="A0A1V6UXF8"/>
<gene>
    <name evidence="2" type="ORF">PENCOP_c003G04559</name>
</gene>
<keyword evidence="3" id="KW-1185">Reference proteome</keyword>
<sequence length="1095" mass="125498">MSNPYSSPLEVPPLSDFPLKPEDLEHPPPPLPLYDFTRLPNPPDDWSHFNVKFKAIAEGHSRALRLPQLQVLLKHYFWGIHYEESHKTPKTTRKRPTLRSQQMILFKLIYYMQERHRPKTWIEMLNVNRDSGPRLLKYDLEPRPKPLSRWYNTAPDVSTRIMNAYIRPMEAPPDMPDYLVQQYMYSADSLFTPPPPPPPPAPTLEVQKEEILRINLLQHMNPGVEFTPAYSLTDPPGTKLPGPAPGAKRGADEDKEPRSKRARQISPGAPAYRGRPRSPTPPFQEPVFAAEDITTFTWMPGLAPSYKVAPIGKHQLSPIVPKPSRPVNTRKITDAIERAVMRIVYADLDRDPRIPSTDKPIRLGTAQSYRDLLSMRLGSFPTTATVRLSPLTFDWDPNGTTFPVRGRGPIWNAMSCATDAVIVAAMLLDAGCTKIDRAHNRAAEYTTLEKAFIEVTMASWETFDDKTSIFVRDEWLRMFVGSSSGLKMGEPIPPWAVWSVATKSFAQFRYHHVERVTPCQCQFGTPFYNSHQGSCILPGYLAGDERGVDLHVLIERCFYSRKSFKCDKCGDPMGVIGERKIGQLPLRLVITSDIKTRIRNHTENLKFNYIDYEDKQQVAHYRWLGGIYNNESHARLFWTDTKRGEKDDGNVMMYDSQINSGVIIGGIPAFHPEERVPPEWFHRKAIPLLFYERIMNPTTELLTKANNAILELGNCVLENKNVLEQHIPWKRSNPPRQLDSWPRILSHNGERFSNFNPSWTASETPPKPAAAQPTVPPVSQDYIDPAIMDPLVIDQSLLDPSLFSITTPPEFDLSSLLSSSGLGDPSSTHQDAPEDYSQNHIFQSMLESPYWLGQHPEMWPSGLPSEEGALDFPELPMSPISPQSPQLGNSRGTEWSDATMLDVEETMSGLRGRNFDSSHGNKLRRSAMQNYAMAKQILGPTQKQALQQKKIHEYSSRKRYSDADSESREGNEEADRKRIERQKQQDHNRKKREEQKRQELERKRKEEREKQKGLELKRNREQEEQDKSEELMEKDPKWAKEKYYKEQTQWEEQNNQEGPNSKISRRAGLRNSRKKDNDPTWKPGDSDTDEVDEVD</sequence>
<feature type="region of interest" description="Disordered" evidence="1">
    <location>
        <begin position="227"/>
        <end position="281"/>
    </location>
</feature>
<feature type="compositionally biased region" description="Low complexity" evidence="1">
    <location>
        <begin position="1046"/>
        <end position="1057"/>
    </location>
</feature>
<accession>A0A1V6UXF8</accession>
<organism evidence="2 3">
    <name type="scientific">Penicillium coprophilum</name>
    <dbReference type="NCBI Taxonomy" id="36646"/>
    <lineage>
        <taxon>Eukaryota</taxon>
        <taxon>Fungi</taxon>
        <taxon>Dikarya</taxon>
        <taxon>Ascomycota</taxon>
        <taxon>Pezizomycotina</taxon>
        <taxon>Eurotiomycetes</taxon>
        <taxon>Eurotiomycetidae</taxon>
        <taxon>Eurotiales</taxon>
        <taxon>Aspergillaceae</taxon>
        <taxon>Penicillium</taxon>
    </lineage>
</organism>